<dbReference type="GO" id="GO:0005085">
    <property type="term" value="F:guanyl-nucleotide exchange factor activity"/>
    <property type="evidence" value="ECO:0007669"/>
    <property type="project" value="UniProtKB-KW"/>
</dbReference>
<reference evidence="4 5" key="1">
    <citation type="journal article" date="2021" name="BMC Biol.">
        <title>Horizontally acquired antibacterial genes associated with adaptive radiation of ladybird beetles.</title>
        <authorList>
            <person name="Li H.S."/>
            <person name="Tang X.F."/>
            <person name="Huang Y.H."/>
            <person name="Xu Z.Y."/>
            <person name="Chen M.L."/>
            <person name="Du X.Y."/>
            <person name="Qiu B.Y."/>
            <person name="Chen P.T."/>
            <person name="Zhang W."/>
            <person name="Slipinski A."/>
            <person name="Escalona H.E."/>
            <person name="Waterhouse R.M."/>
            <person name="Zwick A."/>
            <person name="Pang H."/>
        </authorList>
    </citation>
    <scope>NUCLEOTIDE SEQUENCE [LARGE SCALE GENOMIC DNA]</scope>
    <source>
        <strain evidence="4">SYSU2018</strain>
    </source>
</reference>
<sequence length="120" mass="13406">MPVCTDNYEHEINNGKNLRTIKCTYCDSVILAPDSACFVKIESELPLMQQNKTNAIILEKELISSYWSVPDMYTFQNVGFSNTVGSTKYLTCADCEAGPIGYHDLGNGRSYVALARVRHC</sequence>
<evidence type="ECO:0000313" key="4">
    <source>
        <dbReference type="EMBL" id="KAL3288458.1"/>
    </source>
</evidence>
<dbReference type="PANTHER" id="PTHR13276:SF0">
    <property type="entry name" value="GUANINE NUCLEOTIDE EXCHANGE FACTOR MSS4"/>
    <property type="match status" value="1"/>
</dbReference>
<protein>
    <submittedName>
        <fullName evidence="4">Uncharacterized protein</fullName>
    </submittedName>
</protein>
<dbReference type="SUPFAM" id="SSF51316">
    <property type="entry name" value="Mss4-like"/>
    <property type="match status" value="1"/>
</dbReference>
<dbReference type="InterPro" id="IPR011057">
    <property type="entry name" value="Mss4-like_sf"/>
</dbReference>
<dbReference type="InterPro" id="IPR007515">
    <property type="entry name" value="Mss4"/>
</dbReference>
<evidence type="ECO:0000256" key="3">
    <source>
        <dbReference type="ARBA" id="ARBA00022927"/>
    </source>
</evidence>
<dbReference type="InterPro" id="IPR011323">
    <property type="entry name" value="Mss4/transl-control_tumour"/>
</dbReference>
<dbReference type="EMBL" id="JABFTP020000185">
    <property type="protein sequence ID" value="KAL3288458.1"/>
    <property type="molecule type" value="Genomic_DNA"/>
</dbReference>
<evidence type="ECO:0000313" key="5">
    <source>
        <dbReference type="Proteomes" id="UP001516400"/>
    </source>
</evidence>
<dbReference type="FunFam" id="2.170.150.10:FF:000005">
    <property type="entry name" value="Guanine nucleotide exchange factor MSS4"/>
    <property type="match status" value="1"/>
</dbReference>
<gene>
    <name evidence="4" type="ORF">HHI36_002903</name>
</gene>
<dbReference type="PANTHER" id="PTHR13276">
    <property type="entry name" value="GUANINE NUCLEOTIDE EXCHANGE FACTOR MSS4"/>
    <property type="match status" value="1"/>
</dbReference>
<keyword evidence="1" id="KW-0813">Transport</keyword>
<dbReference type="Gene3D" id="2.170.150.10">
    <property type="entry name" value="Metal Binding Protein, Guanine Nucleotide Exchange Factor, Chain A"/>
    <property type="match status" value="1"/>
</dbReference>
<proteinExistence type="predicted"/>
<name>A0ABD2PCG8_9CUCU</name>
<dbReference type="PROSITE" id="PS51796">
    <property type="entry name" value="MSS4"/>
    <property type="match status" value="1"/>
</dbReference>
<dbReference type="Pfam" id="PF04421">
    <property type="entry name" value="Mss4"/>
    <property type="match status" value="1"/>
</dbReference>
<accession>A0ABD2PCG8</accession>
<dbReference type="GO" id="GO:0015031">
    <property type="term" value="P:protein transport"/>
    <property type="evidence" value="ECO:0007669"/>
    <property type="project" value="UniProtKB-KW"/>
</dbReference>
<organism evidence="4 5">
    <name type="scientific">Cryptolaemus montrouzieri</name>
    <dbReference type="NCBI Taxonomy" id="559131"/>
    <lineage>
        <taxon>Eukaryota</taxon>
        <taxon>Metazoa</taxon>
        <taxon>Ecdysozoa</taxon>
        <taxon>Arthropoda</taxon>
        <taxon>Hexapoda</taxon>
        <taxon>Insecta</taxon>
        <taxon>Pterygota</taxon>
        <taxon>Neoptera</taxon>
        <taxon>Endopterygota</taxon>
        <taxon>Coleoptera</taxon>
        <taxon>Polyphaga</taxon>
        <taxon>Cucujiformia</taxon>
        <taxon>Coccinelloidea</taxon>
        <taxon>Coccinellidae</taxon>
        <taxon>Scymninae</taxon>
        <taxon>Scymnini</taxon>
        <taxon>Cryptolaemus</taxon>
    </lineage>
</organism>
<keyword evidence="2" id="KW-0344">Guanine-nucleotide releasing factor</keyword>
<keyword evidence="3" id="KW-0653">Protein transport</keyword>
<evidence type="ECO:0000256" key="2">
    <source>
        <dbReference type="ARBA" id="ARBA00022658"/>
    </source>
</evidence>
<evidence type="ECO:0000256" key="1">
    <source>
        <dbReference type="ARBA" id="ARBA00022448"/>
    </source>
</evidence>
<dbReference type="AlphaFoldDB" id="A0ABD2PCG8"/>
<dbReference type="Proteomes" id="UP001516400">
    <property type="component" value="Unassembled WGS sequence"/>
</dbReference>
<comment type="caution">
    <text evidence="4">The sequence shown here is derived from an EMBL/GenBank/DDBJ whole genome shotgun (WGS) entry which is preliminary data.</text>
</comment>
<keyword evidence="5" id="KW-1185">Reference proteome</keyword>